<evidence type="ECO:0000256" key="2">
    <source>
        <dbReference type="SAM" id="Phobius"/>
    </source>
</evidence>
<evidence type="ECO:0000313" key="3">
    <source>
        <dbReference type="EMBL" id="CAJ1379460.1"/>
    </source>
</evidence>
<dbReference type="AlphaFoldDB" id="A0AA36I1Z6"/>
<reference evidence="3" key="1">
    <citation type="submission" date="2023-08" db="EMBL/GenBank/DDBJ databases">
        <authorList>
            <person name="Chen Y."/>
            <person name="Shah S."/>
            <person name="Dougan E. K."/>
            <person name="Thang M."/>
            <person name="Chan C."/>
        </authorList>
    </citation>
    <scope>NUCLEOTIDE SEQUENCE</scope>
</reference>
<protein>
    <submittedName>
        <fullName evidence="3">Uncharacterized protein</fullName>
    </submittedName>
</protein>
<dbReference type="Proteomes" id="UP001178507">
    <property type="component" value="Unassembled WGS sequence"/>
</dbReference>
<comment type="caution">
    <text evidence="3">The sequence shown here is derived from an EMBL/GenBank/DDBJ whole genome shotgun (WGS) entry which is preliminary data.</text>
</comment>
<evidence type="ECO:0000313" key="4">
    <source>
        <dbReference type="Proteomes" id="UP001178507"/>
    </source>
</evidence>
<dbReference type="EMBL" id="CAUJNA010000634">
    <property type="protein sequence ID" value="CAJ1379460.1"/>
    <property type="molecule type" value="Genomic_DNA"/>
</dbReference>
<organism evidence="3 4">
    <name type="scientific">Effrenium voratum</name>
    <dbReference type="NCBI Taxonomy" id="2562239"/>
    <lineage>
        <taxon>Eukaryota</taxon>
        <taxon>Sar</taxon>
        <taxon>Alveolata</taxon>
        <taxon>Dinophyceae</taxon>
        <taxon>Suessiales</taxon>
        <taxon>Symbiodiniaceae</taxon>
        <taxon>Effrenium</taxon>
    </lineage>
</organism>
<proteinExistence type="predicted"/>
<feature type="compositionally biased region" description="Basic and acidic residues" evidence="1">
    <location>
        <begin position="567"/>
        <end position="580"/>
    </location>
</feature>
<sequence>MAESRAPGSRCVGDVLFVWLSASAHLSVSPPRGLGGRVRCTLGSKRETASEMAKDVQLNLQAQWRQEHVMTGRVSFTLSGQESYELQIEERYNYVPSAVAACIPPGSQVGKNLLRKVRLENRRVDVHPSHDEVHWTLTSKVCRQGLPTGSKHGMGVVRISTALLEAMLSERSTVLTNFLAQSSNVVADAQLSYSSHLRGASLAVVGDGSRSLQLSMASGSLNASCSSHSSTQPRVLFAGSLRGIKAHNVTSLAWRQHGALHIAPALPPDGGGLKIESVSVERPGVPISQRALQTYTTELFTKFLPDINEELGKFAFVLPRSLAQFVRCKSAEQSGQPVCGNFALRQLKGMQGYLEFTDFESDPVMLASRKDPFTGSFKVALLGLAILAWHLLAEGFGKAWLLSFMSFALLLLLFAAWGPGGPGMWSWHGPFADFSVANFQHFGLQRPESVVSKLQEHFGKEEGRFEDELFEESRFEDELFEEGGCCREEEEPMVEDPIDDQPKDVEKEFAVQKELAPGSGSASAAAKAGPGPSSAMRRTLAVVPADLEAARAPRGASLQLASVLADRSAEGKPAGKDGKGGKRGKPGKAGERGKGGMVRLPLRPQRAGQRQVCVWWLGVCRWAVLSVWLWESPSLRRCRRSGSCSMAGPGSCGQGCHGGAMPQLGKLHHACTMRYIRARRA</sequence>
<name>A0AA36I1Z6_9DINO</name>
<keyword evidence="2" id="KW-1133">Transmembrane helix</keyword>
<evidence type="ECO:0000256" key="1">
    <source>
        <dbReference type="SAM" id="MobiDB-lite"/>
    </source>
</evidence>
<feature type="transmembrane region" description="Helical" evidence="2">
    <location>
        <begin position="375"/>
        <end position="393"/>
    </location>
</feature>
<feature type="region of interest" description="Disordered" evidence="1">
    <location>
        <begin position="514"/>
        <end position="535"/>
    </location>
</feature>
<keyword evidence="2" id="KW-0812">Transmembrane</keyword>
<keyword evidence="4" id="KW-1185">Reference proteome</keyword>
<gene>
    <name evidence="3" type="ORF">EVOR1521_LOCUS7698</name>
</gene>
<accession>A0AA36I1Z6</accession>
<feature type="region of interest" description="Disordered" evidence="1">
    <location>
        <begin position="564"/>
        <end position="599"/>
    </location>
</feature>
<feature type="compositionally biased region" description="Low complexity" evidence="1">
    <location>
        <begin position="516"/>
        <end position="535"/>
    </location>
</feature>
<keyword evidence="2" id="KW-0472">Membrane</keyword>
<feature type="transmembrane region" description="Helical" evidence="2">
    <location>
        <begin position="399"/>
        <end position="417"/>
    </location>
</feature>